<dbReference type="PANTHER" id="PTHR44688">
    <property type="entry name" value="DNA-BINDING TRANSCRIPTIONAL ACTIVATOR DEVR_DOSR"/>
    <property type="match status" value="1"/>
</dbReference>
<feature type="region of interest" description="Disordered" evidence="4">
    <location>
        <begin position="1"/>
        <end position="24"/>
    </location>
</feature>
<dbReference type="CDD" id="cd06170">
    <property type="entry name" value="LuxR_C_like"/>
    <property type="match status" value="1"/>
</dbReference>
<dbReference type="Gene3D" id="3.30.450.40">
    <property type="match status" value="1"/>
</dbReference>
<keyword evidence="2" id="KW-0238">DNA-binding</keyword>
<gene>
    <name evidence="6" type="primary">ramA</name>
    <name evidence="6" type="ORF">PSA01_49450</name>
</gene>
<reference evidence="6 7" key="1">
    <citation type="submission" date="2019-06" db="EMBL/GenBank/DDBJ databases">
        <title>Whole genome shotgun sequence of Pseudonocardia saturnea NBRC 14499.</title>
        <authorList>
            <person name="Hosoyama A."/>
            <person name="Uohara A."/>
            <person name="Ohji S."/>
            <person name="Ichikawa N."/>
        </authorList>
    </citation>
    <scope>NUCLEOTIDE SEQUENCE [LARGE SCALE GENOMIC DNA]</scope>
    <source>
        <strain evidence="6 7">NBRC 14499</strain>
    </source>
</reference>
<evidence type="ECO:0000313" key="7">
    <source>
        <dbReference type="Proteomes" id="UP000320693"/>
    </source>
</evidence>
<dbReference type="InterPro" id="IPR016032">
    <property type="entry name" value="Sig_transdc_resp-reg_C-effctor"/>
</dbReference>
<keyword evidence="7" id="KW-1185">Reference proteome</keyword>
<evidence type="ECO:0000256" key="2">
    <source>
        <dbReference type="ARBA" id="ARBA00023125"/>
    </source>
</evidence>
<evidence type="ECO:0000256" key="1">
    <source>
        <dbReference type="ARBA" id="ARBA00023015"/>
    </source>
</evidence>
<name>A0ABQ0S4V4_9PSEU</name>
<dbReference type="Pfam" id="PF01590">
    <property type="entry name" value="GAF"/>
    <property type="match status" value="1"/>
</dbReference>
<dbReference type="PRINTS" id="PR00038">
    <property type="entry name" value="HTHLUXR"/>
</dbReference>
<dbReference type="InterPro" id="IPR000792">
    <property type="entry name" value="Tscrpt_reg_LuxR_C"/>
</dbReference>
<dbReference type="Pfam" id="PF00196">
    <property type="entry name" value="GerE"/>
    <property type="match status" value="1"/>
</dbReference>
<evidence type="ECO:0000259" key="5">
    <source>
        <dbReference type="PROSITE" id="PS50043"/>
    </source>
</evidence>
<keyword evidence="1" id="KW-0805">Transcription regulation</keyword>
<organism evidence="6 7">
    <name type="scientific">Pseudonocardia saturnea</name>
    <dbReference type="NCBI Taxonomy" id="33909"/>
    <lineage>
        <taxon>Bacteria</taxon>
        <taxon>Bacillati</taxon>
        <taxon>Actinomycetota</taxon>
        <taxon>Actinomycetes</taxon>
        <taxon>Pseudonocardiales</taxon>
        <taxon>Pseudonocardiaceae</taxon>
        <taxon>Pseudonocardia</taxon>
    </lineage>
</organism>
<dbReference type="PROSITE" id="PS50043">
    <property type="entry name" value="HTH_LUXR_2"/>
    <property type="match status" value="1"/>
</dbReference>
<dbReference type="InterPro" id="IPR003018">
    <property type="entry name" value="GAF"/>
</dbReference>
<dbReference type="SUPFAM" id="SSF46894">
    <property type="entry name" value="C-terminal effector domain of the bipartite response regulators"/>
    <property type="match status" value="1"/>
</dbReference>
<sequence>MVVPSVDAHPPTRGSGTAPFPDNTLPASIGRALARIRRSTGSSLAFGGRVGPGGVLLEHFDGEVVGPLRGTTLEPGQGLGGRVVARQRALAVPDYVANGMITHRYDAIIRAERLRALAAVPVVVARRPVAVLYASHRTPHQGLDRVLDVVVEEARALEQELAVTAVVRTGDEGLDDAAELRTRVQDAYSQLCALAARLDDEPLAGAVRAAAEQLVPGPDDRTGPAVRLTPRERDVLALVAAGLGDRDVATALGVGLYTVKGHVKSLLGKLHATNRRAAVVQARRYRLLP</sequence>
<dbReference type="Gene3D" id="1.10.10.10">
    <property type="entry name" value="Winged helix-like DNA-binding domain superfamily/Winged helix DNA-binding domain"/>
    <property type="match status" value="1"/>
</dbReference>
<dbReference type="SMART" id="SM00421">
    <property type="entry name" value="HTH_LUXR"/>
    <property type="match status" value="1"/>
</dbReference>
<dbReference type="InterPro" id="IPR036388">
    <property type="entry name" value="WH-like_DNA-bd_sf"/>
</dbReference>
<dbReference type="InterPro" id="IPR029016">
    <property type="entry name" value="GAF-like_dom_sf"/>
</dbReference>
<keyword evidence="3" id="KW-0804">Transcription</keyword>
<evidence type="ECO:0000256" key="3">
    <source>
        <dbReference type="ARBA" id="ARBA00023163"/>
    </source>
</evidence>
<evidence type="ECO:0000313" key="6">
    <source>
        <dbReference type="EMBL" id="GEC27916.1"/>
    </source>
</evidence>
<dbReference type="PANTHER" id="PTHR44688:SF25">
    <property type="entry name" value="HTH LUXR-TYPE DOMAIN-CONTAINING PROTEIN"/>
    <property type="match status" value="1"/>
</dbReference>
<evidence type="ECO:0000256" key="4">
    <source>
        <dbReference type="SAM" id="MobiDB-lite"/>
    </source>
</evidence>
<accession>A0ABQ0S4V4</accession>
<feature type="domain" description="HTH luxR-type" evidence="5">
    <location>
        <begin position="221"/>
        <end position="286"/>
    </location>
</feature>
<dbReference type="Proteomes" id="UP000320693">
    <property type="component" value="Unassembled WGS sequence"/>
</dbReference>
<comment type="caution">
    <text evidence="6">The sequence shown here is derived from an EMBL/GenBank/DDBJ whole genome shotgun (WGS) entry which is preliminary data.</text>
</comment>
<protein>
    <submittedName>
        <fullName evidence="6">HTH-type transcriptional activator RamA</fullName>
    </submittedName>
</protein>
<proteinExistence type="predicted"/>
<dbReference type="EMBL" id="BJNH01000065">
    <property type="protein sequence ID" value="GEC27916.1"/>
    <property type="molecule type" value="Genomic_DNA"/>
</dbReference>
<dbReference type="SUPFAM" id="SSF55781">
    <property type="entry name" value="GAF domain-like"/>
    <property type="match status" value="1"/>
</dbReference>